<dbReference type="eggNOG" id="COG0607">
    <property type="taxonomic scope" value="Bacteria"/>
</dbReference>
<protein>
    <submittedName>
        <fullName evidence="2">Rhodanese family protein</fullName>
    </submittedName>
</protein>
<dbReference type="SMART" id="SM00450">
    <property type="entry name" value="RHOD"/>
    <property type="match status" value="1"/>
</dbReference>
<dbReference type="Proteomes" id="UP000013782">
    <property type="component" value="Unassembled WGS sequence"/>
</dbReference>
<dbReference type="SUPFAM" id="SSF52821">
    <property type="entry name" value="Rhodanese/Cell cycle control phosphatase"/>
    <property type="match status" value="1"/>
</dbReference>
<dbReference type="InterPro" id="IPR036873">
    <property type="entry name" value="Rhodanese-like_dom_sf"/>
</dbReference>
<dbReference type="InterPro" id="IPR050229">
    <property type="entry name" value="GlpE_sulfurtransferase"/>
</dbReference>
<dbReference type="InterPro" id="IPR001763">
    <property type="entry name" value="Rhodanese-like_dom"/>
</dbReference>
<reference evidence="2 3" key="1">
    <citation type="submission" date="2013-02" db="EMBL/GenBank/DDBJ databases">
        <title>The Genome Sequence of Enterococcus pallens BAA-351.</title>
        <authorList>
            <consortium name="The Broad Institute Genome Sequencing Platform"/>
            <consortium name="The Broad Institute Genome Sequencing Center for Infectious Disease"/>
            <person name="Earl A.M."/>
            <person name="Gilmore M.S."/>
            <person name="Lebreton F."/>
            <person name="Walker B."/>
            <person name="Young S.K."/>
            <person name="Zeng Q."/>
            <person name="Gargeya S."/>
            <person name="Fitzgerald M."/>
            <person name="Haas B."/>
            <person name="Abouelleil A."/>
            <person name="Alvarado L."/>
            <person name="Arachchi H.M."/>
            <person name="Berlin A.M."/>
            <person name="Chapman S.B."/>
            <person name="Dewar J."/>
            <person name="Goldberg J."/>
            <person name="Griggs A."/>
            <person name="Gujja S."/>
            <person name="Hansen M."/>
            <person name="Howarth C."/>
            <person name="Imamovic A."/>
            <person name="Larimer J."/>
            <person name="McCowan C."/>
            <person name="Murphy C."/>
            <person name="Neiman D."/>
            <person name="Pearson M."/>
            <person name="Priest M."/>
            <person name="Roberts A."/>
            <person name="Saif S."/>
            <person name="Shea T."/>
            <person name="Sisk P."/>
            <person name="Sykes S."/>
            <person name="Wortman J."/>
            <person name="Nusbaum C."/>
            <person name="Birren B."/>
        </authorList>
    </citation>
    <scope>NUCLEOTIDE SEQUENCE [LARGE SCALE GENOMIC DNA]</scope>
    <source>
        <strain evidence="2 3">ATCC BAA-351</strain>
    </source>
</reference>
<evidence type="ECO:0000259" key="1">
    <source>
        <dbReference type="PROSITE" id="PS50206"/>
    </source>
</evidence>
<accession>R2Q6M9</accession>
<dbReference type="RefSeq" id="WP_010758419.1">
    <property type="nucleotide sequence ID" value="NZ_ASWD01000004.1"/>
</dbReference>
<comment type="caution">
    <text evidence="2">The sequence shown here is derived from an EMBL/GenBank/DDBJ whole genome shotgun (WGS) entry which is preliminary data.</text>
</comment>
<dbReference type="STRING" id="160454.RV10_GL002536"/>
<dbReference type="CDD" id="cd00158">
    <property type="entry name" value="RHOD"/>
    <property type="match status" value="1"/>
</dbReference>
<gene>
    <name evidence="2" type="ORF">UAU_03442</name>
</gene>
<feature type="domain" description="Rhodanese" evidence="1">
    <location>
        <begin position="17"/>
        <end position="94"/>
    </location>
</feature>
<dbReference type="Gene3D" id="3.40.250.10">
    <property type="entry name" value="Rhodanese-like domain"/>
    <property type="match status" value="1"/>
</dbReference>
<name>R2Q6M9_9ENTE</name>
<proteinExistence type="predicted"/>
<dbReference type="AlphaFoldDB" id="R2Q6M9"/>
<sequence>MYRTITMDEFYHSQQPIIDVREVHEYQMGHVPEAVNLPLSTLNESFQQLDAAKEYQVICQSGARSEMACEFLSRKGYRVVNVLGGTSAWKGKLV</sequence>
<evidence type="ECO:0000313" key="2">
    <source>
        <dbReference type="EMBL" id="EOH90903.1"/>
    </source>
</evidence>
<dbReference type="HOGENOM" id="CLU_089574_13_2_9"/>
<dbReference type="PANTHER" id="PTHR43031">
    <property type="entry name" value="FAD-DEPENDENT OXIDOREDUCTASE"/>
    <property type="match status" value="1"/>
</dbReference>
<keyword evidence="3" id="KW-1185">Reference proteome</keyword>
<dbReference type="PROSITE" id="PS50206">
    <property type="entry name" value="RHODANESE_3"/>
    <property type="match status" value="1"/>
</dbReference>
<dbReference type="Pfam" id="PF00581">
    <property type="entry name" value="Rhodanese"/>
    <property type="match status" value="1"/>
</dbReference>
<evidence type="ECO:0000313" key="3">
    <source>
        <dbReference type="Proteomes" id="UP000013782"/>
    </source>
</evidence>
<dbReference type="EMBL" id="AJAQ01000035">
    <property type="protein sequence ID" value="EOH90903.1"/>
    <property type="molecule type" value="Genomic_DNA"/>
</dbReference>
<dbReference type="PANTHER" id="PTHR43031:SF17">
    <property type="entry name" value="SULFURTRANSFERASE YTWF-RELATED"/>
    <property type="match status" value="1"/>
</dbReference>
<dbReference type="PATRIC" id="fig|1158607.3.peg.3435"/>
<dbReference type="OrthoDB" id="9800872at2"/>
<organism evidence="2 3">
    <name type="scientific">Enterococcus pallens ATCC BAA-351</name>
    <dbReference type="NCBI Taxonomy" id="1158607"/>
    <lineage>
        <taxon>Bacteria</taxon>
        <taxon>Bacillati</taxon>
        <taxon>Bacillota</taxon>
        <taxon>Bacilli</taxon>
        <taxon>Lactobacillales</taxon>
        <taxon>Enterococcaceae</taxon>
        <taxon>Enterococcus</taxon>
    </lineage>
</organism>